<feature type="region of interest" description="Disordered" evidence="1">
    <location>
        <begin position="1"/>
        <end position="78"/>
    </location>
</feature>
<feature type="compositionally biased region" description="Polar residues" evidence="1">
    <location>
        <begin position="312"/>
        <end position="327"/>
    </location>
</feature>
<dbReference type="OrthoDB" id="2555791at2759"/>
<dbReference type="AlphaFoldDB" id="A0A5C3EF14"/>
<feature type="region of interest" description="Disordered" evidence="1">
    <location>
        <begin position="170"/>
        <end position="197"/>
    </location>
</feature>
<feature type="compositionally biased region" description="Polar residues" evidence="1">
    <location>
        <begin position="182"/>
        <end position="191"/>
    </location>
</feature>
<proteinExistence type="predicted"/>
<reference evidence="2 3" key="1">
    <citation type="submission" date="2018-03" db="EMBL/GenBank/DDBJ databases">
        <authorList>
            <person name="Guldener U."/>
        </authorList>
    </citation>
    <scope>NUCLEOTIDE SEQUENCE [LARGE SCALE GENOMIC DNA]</scope>
    <source>
        <strain evidence="2 3">NBRC100155</strain>
    </source>
</reference>
<keyword evidence="3" id="KW-1185">Reference proteome</keyword>
<name>A0A5C3EF14_9BASI</name>
<dbReference type="EMBL" id="OOIN01000025">
    <property type="protein sequence ID" value="SPO28830.1"/>
    <property type="molecule type" value="Genomic_DNA"/>
</dbReference>
<feature type="compositionally biased region" description="Low complexity" evidence="1">
    <location>
        <begin position="55"/>
        <end position="78"/>
    </location>
</feature>
<evidence type="ECO:0000313" key="2">
    <source>
        <dbReference type="EMBL" id="SPO28830.1"/>
    </source>
</evidence>
<dbReference type="Proteomes" id="UP000324022">
    <property type="component" value="Unassembled WGS sequence"/>
</dbReference>
<feature type="region of interest" description="Disordered" evidence="1">
    <location>
        <begin position="219"/>
        <end position="285"/>
    </location>
</feature>
<feature type="compositionally biased region" description="Low complexity" evidence="1">
    <location>
        <begin position="267"/>
        <end position="277"/>
    </location>
</feature>
<accession>A0A5C3EF14</accession>
<feature type="compositionally biased region" description="Polar residues" evidence="1">
    <location>
        <begin position="234"/>
        <end position="263"/>
    </location>
</feature>
<sequence length="639" mass="68274">MTAFSTSFGRLHSIRKRDPKKTSVQPIDVDAAKLYHHAGPSSSSLLTPRPHHFRTTTPSPATPAASSFASSSSSSSASNSTRFVSSPTFVSSSALASANAFHAHLDALTPPLSPIQPNTAAAAHATKSPLRRALSRTFFFASANPANAPSPTPRISSPIPLAWHTNLTRAPRPARPARPATSPATGLSPNPNAFGFTASEMTRSQTSCPVIITTAQHVITTRRRSRTLVPPPTLSESHANTPIPSTSQRSASPTWSMRFSRSASPLPFSHAASSAPTAPSPISPRTSLRSIRRMHARKSIQSVFGASPPSNPSETTPQCALLSTTPTTPDPAPRVSTRPRLTRRASEESFHCRGPGFDGPPAADTRESHSLGFYTRPTIAPRSVSLYSSPTPSNPATGARRMSDFTISSYQQASKLNLQRSAPVHDILSEVEAELDMDSPLAGLGLVDSLPAAPRVMPKRLSATSQISLAESIPSSIPSSSSTVSLSSVEQQLTSSWPHLPTTHTWFSTCPPTPPSSIRLQLEFRSLPPPSPTLASKPRPLSGIFISSNSSVLDLKETIATRMRDTGYRLSPKNLTLTLHLNEDIRSDPNTALGLKLSAYGKNPAKVLDDSSRLLFEEGAQEEDLVVVDCDPSHLLWSI</sequence>
<organism evidence="2 3">
    <name type="scientific">Ustilago trichophora</name>
    <dbReference type="NCBI Taxonomy" id="86804"/>
    <lineage>
        <taxon>Eukaryota</taxon>
        <taxon>Fungi</taxon>
        <taxon>Dikarya</taxon>
        <taxon>Basidiomycota</taxon>
        <taxon>Ustilaginomycotina</taxon>
        <taxon>Ustilaginomycetes</taxon>
        <taxon>Ustilaginales</taxon>
        <taxon>Ustilaginaceae</taxon>
        <taxon>Ustilago</taxon>
    </lineage>
</organism>
<evidence type="ECO:0000313" key="3">
    <source>
        <dbReference type="Proteomes" id="UP000324022"/>
    </source>
</evidence>
<gene>
    <name evidence="2" type="ORF">UTRI_05151_B</name>
</gene>
<feature type="region of interest" description="Disordered" evidence="1">
    <location>
        <begin position="302"/>
        <end position="367"/>
    </location>
</feature>
<protein>
    <submittedName>
        <fullName evidence="2">Uncharacterized protein</fullName>
    </submittedName>
</protein>
<evidence type="ECO:0000256" key="1">
    <source>
        <dbReference type="SAM" id="MobiDB-lite"/>
    </source>
</evidence>